<name>A0A0F8ZQL5_9ZZZZ</name>
<dbReference type="EMBL" id="LAZR01062118">
    <property type="protein sequence ID" value="KKK62186.1"/>
    <property type="molecule type" value="Genomic_DNA"/>
</dbReference>
<comment type="caution">
    <text evidence="1">The sequence shown here is derived from an EMBL/GenBank/DDBJ whole genome shotgun (WGS) entry which is preliminary data.</text>
</comment>
<evidence type="ECO:0000313" key="1">
    <source>
        <dbReference type="EMBL" id="KKK62186.1"/>
    </source>
</evidence>
<protein>
    <recommendedName>
        <fullName evidence="2">DNA methylase N-4/N-6 domain-containing protein</fullName>
    </recommendedName>
</protein>
<reference evidence="1" key="1">
    <citation type="journal article" date="2015" name="Nature">
        <title>Complex archaea that bridge the gap between prokaryotes and eukaryotes.</title>
        <authorList>
            <person name="Spang A."/>
            <person name="Saw J.H."/>
            <person name="Jorgensen S.L."/>
            <person name="Zaremba-Niedzwiedzka K."/>
            <person name="Martijn J."/>
            <person name="Lind A.E."/>
            <person name="van Eijk R."/>
            <person name="Schleper C."/>
            <person name="Guy L."/>
            <person name="Ettema T.J."/>
        </authorList>
    </citation>
    <scope>NUCLEOTIDE SEQUENCE</scope>
</reference>
<evidence type="ECO:0008006" key="2">
    <source>
        <dbReference type="Google" id="ProtNLM"/>
    </source>
</evidence>
<dbReference type="AlphaFoldDB" id="A0A0F8ZQL5"/>
<organism evidence="1">
    <name type="scientific">marine sediment metagenome</name>
    <dbReference type="NCBI Taxonomy" id="412755"/>
    <lineage>
        <taxon>unclassified sequences</taxon>
        <taxon>metagenomes</taxon>
        <taxon>ecological metagenomes</taxon>
    </lineage>
</organism>
<gene>
    <name evidence="1" type="ORF">LCGC14_3006850</name>
</gene>
<sequence length="158" mass="17802">MRIAYADPPYVGQARKLYQSEEVDHKALIGQLEGYDGWALSASTPSLRYLLPLCPEKVRVAAWVKPFCAFKPNVNPAYTWEPVLFVPARSGRRDIPTVKDHVSTSITLKKGLTGAKPTVFCYWLFSLLGMEQGDDFDDMFPGTGIVSRCWENWQRLGS</sequence>
<accession>A0A0F8ZQL5</accession>
<proteinExistence type="predicted"/>